<name>A0A0B2A6B3_9MICO</name>
<evidence type="ECO:0000259" key="7">
    <source>
        <dbReference type="PROSITE" id="PS50110"/>
    </source>
</evidence>
<proteinExistence type="predicted"/>
<dbReference type="Pfam" id="PF00196">
    <property type="entry name" value="GerE"/>
    <property type="match status" value="1"/>
</dbReference>
<dbReference type="SMART" id="SM00448">
    <property type="entry name" value="REC"/>
    <property type="match status" value="1"/>
</dbReference>
<dbReference type="RefSeq" id="WP_039399882.1">
    <property type="nucleotide sequence ID" value="NZ_JTDK01000011.1"/>
</dbReference>
<dbReference type="EMBL" id="JTDK01000011">
    <property type="protein sequence ID" value="KHK97098.1"/>
    <property type="molecule type" value="Genomic_DNA"/>
</dbReference>
<sequence>MIRILLVDDHPVLRHGVVALLGTQPDLVVVAEAGTAAEAASRAAAVRPDIALVDLDLGADAPGGFDATRGILRAHPAARVLIFTAYDSDADIVRALDAGAVGYLVKDSRPAELFAAIRSAAAGDSALGGRIGERLLDRRDNPDDTLTARELEVLTLAASGLSNRDLAARLLVSEATVKTHLHHAFLKLGADNRQAAIAVAVKRGLIRL</sequence>
<dbReference type="PRINTS" id="PR00038">
    <property type="entry name" value="HTHLUXR"/>
</dbReference>
<dbReference type="PROSITE" id="PS50043">
    <property type="entry name" value="HTH_LUXR_2"/>
    <property type="match status" value="1"/>
</dbReference>
<dbReference type="Pfam" id="PF00072">
    <property type="entry name" value="Response_reg"/>
    <property type="match status" value="1"/>
</dbReference>
<dbReference type="PANTHER" id="PTHR43214:SF24">
    <property type="entry name" value="TRANSCRIPTIONAL REGULATORY PROTEIN NARL-RELATED"/>
    <property type="match status" value="1"/>
</dbReference>
<evidence type="ECO:0000256" key="5">
    <source>
        <dbReference type="PROSITE-ProRule" id="PRU00169"/>
    </source>
</evidence>
<feature type="domain" description="HTH luxR-type" evidence="6">
    <location>
        <begin position="139"/>
        <end position="204"/>
    </location>
</feature>
<dbReference type="GO" id="GO:0006355">
    <property type="term" value="P:regulation of DNA-templated transcription"/>
    <property type="evidence" value="ECO:0007669"/>
    <property type="project" value="InterPro"/>
</dbReference>
<keyword evidence="9" id="KW-1185">Reference proteome</keyword>
<dbReference type="SUPFAM" id="SSF52172">
    <property type="entry name" value="CheY-like"/>
    <property type="match status" value="1"/>
</dbReference>
<accession>A0A0B2A6B3</accession>
<dbReference type="InterPro" id="IPR011006">
    <property type="entry name" value="CheY-like_superfamily"/>
</dbReference>
<keyword evidence="2" id="KW-0805">Transcription regulation</keyword>
<dbReference type="InterPro" id="IPR001789">
    <property type="entry name" value="Sig_transdc_resp-reg_receiver"/>
</dbReference>
<evidence type="ECO:0000256" key="1">
    <source>
        <dbReference type="ARBA" id="ARBA00022553"/>
    </source>
</evidence>
<dbReference type="AlphaFoldDB" id="A0A0B2A6B3"/>
<dbReference type="SUPFAM" id="SSF46894">
    <property type="entry name" value="C-terminal effector domain of the bipartite response regulators"/>
    <property type="match status" value="1"/>
</dbReference>
<dbReference type="InterPro" id="IPR016032">
    <property type="entry name" value="Sig_transdc_resp-reg_C-effctor"/>
</dbReference>
<dbReference type="Gene3D" id="3.40.50.2300">
    <property type="match status" value="1"/>
</dbReference>
<feature type="modified residue" description="4-aspartylphosphate" evidence="5">
    <location>
        <position position="54"/>
    </location>
</feature>
<feature type="domain" description="Response regulatory" evidence="7">
    <location>
        <begin position="3"/>
        <end position="121"/>
    </location>
</feature>
<gene>
    <name evidence="8" type="ORF">LK09_12505</name>
</gene>
<dbReference type="Proteomes" id="UP000031030">
    <property type="component" value="Unassembled WGS sequence"/>
</dbReference>
<reference evidence="8 9" key="1">
    <citation type="submission" date="2014-11" db="EMBL/GenBank/DDBJ databases">
        <title>Genome sequence of Microbacterium mangrovi MUSC 115(T).</title>
        <authorList>
            <person name="Lee L.-H."/>
        </authorList>
    </citation>
    <scope>NUCLEOTIDE SEQUENCE [LARGE SCALE GENOMIC DNA]</scope>
    <source>
        <strain evidence="8 9">MUSC 115</strain>
    </source>
</reference>
<dbReference type="CDD" id="cd17535">
    <property type="entry name" value="REC_NarL-like"/>
    <property type="match status" value="1"/>
</dbReference>
<dbReference type="InterPro" id="IPR039420">
    <property type="entry name" value="WalR-like"/>
</dbReference>
<keyword evidence="3" id="KW-0238">DNA-binding</keyword>
<evidence type="ECO:0000313" key="8">
    <source>
        <dbReference type="EMBL" id="KHK97098.1"/>
    </source>
</evidence>
<evidence type="ECO:0000256" key="3">
    <source>
        <dbReference type="ARBA" id="ARBA00023125"/>
    </source>
</evidence>
<evidence type="ECO:0000256" key="4">
    <source>
        <dbReference type="ARBA" id="ARBA00023163"/>
    </source>
</evidence>
<dbReference type="STRING" id="1348253.LK09_12505"/>
<dbReference type="OrthoDB" id="9808843at2"/>
<dbReference type="InterPro" id="IPR000792">
    <property type="entry name" value="Tscrpt_reg_LuxR_C"/>
</dbReference>
<keyword evidence="1 5" id="KW-0597">Phosphoprotein</keyword>
<dbReference type="CDD" id="cd06170">
    <property type="entry name" value="LuxR_C_like"/>
    <property type="match status" value="1"/>
</dbReference>
<dbReference type="PROSITE" id="PS50110">
    <property type="entry name" value="RESPONSE_REGULATORY"/>
    <property type="match status" value="1"/>
</dbReference>
<dbReference type="GO" id="GO:0000160">
    <property type="term" value="P:phosphorelay signal transduction system"/>
    <property type="evidence" value="ECO:0007669"/>
    <property type="project" value="InterPro"/>
</dbReference>
<dbReference type="SMART" id="SM00421">
    <property type="entry name" value="HTH_LUXR"/>
    <property type="match status" value="1"/>
</dbReference>
<comment type="caution">
    <text evidence="8">The sequence shown here is derived from an EMBL/GenBank/DDBJ whole genome shotgun (WGS) entry which is preliminary data.</text>
</comment>
<keyword evidence="4" id="KW-0804">Transcription</keyword>
<evidence type="ECO:0000259" key="6">
    <source>
        <dbReference type="PROSITE" id="PS50043"/>
    </source>
</evidence>
<evidence type="ECO:0000256" key="2">
    <source>
        <dbReference type="ARBA" id="ARBA00023015"/>
    </source>
</evidence>
<protein>
    <submittedName>
        <fullName evidence="8">LuxR family transcriptional regulator</fullName>
    </submittedName>
</protein>
<organism evidence="8 9">
    <name type="scientific">Microbacterium mangrovi</name>
    <dbReference type="NCBI Taxonomy" id="1348253"/>
    <lineage>
        <taxon>Bacteria</taxon>
        <taxon>Bacillati</taxon>
        <taxon>Actinomycetota</taxon>
        <taxon>Actinomycetes</taxon>
        <taxon>Micrococcales</taxon>
        <taxon>Microbacteriaceae</taxon>
        <taxon>Microbacterium</taxon>
    </lineage>
</organism>
<evidence type="ECO:0000313" key="9">
    <source>
        <dbReference type="Proteomes" id="UP000031030"/>
    </source>
</evidence>
<dbReference type="InterPro" id="IPR058245">
    <property type="entry name" value="NreC/VraR/RcsB-like_REC"/>
</dbReference>
<dbReference type="PANTHER" id="PTHR43214">
    <property type="entry name" value="TWO-COMPONENT RESPONSE REGULATOR"/>
    <property type="match status" value="1"/>
</dbReference>
<dbReference type="GO" id="GO:0003677">
    <property type="term" value="F:DNA binding"/>
    <property type="evidence" value="ECO:0007669"/>
    <property type="project" value="UniProtKB-KW"/>
</dbReference>